<dbReference type="InterPro" id="IPR000292">
    <property type="entry name" value="For/NO2_transpt"/>
</dbReference>
<feature type="region of interest" description="Disordered" evidence="1">
    <location>
        <begin position="1"/>
        <end position="42"/>
    </location>
</feature>
<evidence type="ECO:0000256" key="2">
    <source>
        <dbReference type="SAM" id="Phobius"/>
    </source>
</evidence>
<feature type="transmembrane region" description="Helical" evidence="2">
    <location>
        <begin position="261"/>
        <end position="284"/>
    </location>
</feature>
<dbReference type="EMBL" id="JAHWZX010000010">
    <property type="protein sequence ID" value="MBW4331480.1"/>
    <property type="molecule type" value="Genomic_DNA"/>
</dbReference>
<sequence>MTHRERELREGRLSDEPLDAEAEKNAADLTEEEEVDVEERRAPPAKVVHEAIRRQGIEELERPASSLIWSGVAAGVAMGMSVLSEAVLMERLPESASRELLASFGYTVGFIIVIMGRLQLFTESTITAVLPLATAPSWASLGRTARLWLLVFGANIIGTFAFALFEHIGGFGGVEMQAAISSVSHAVTERDAWGTFLTGIPSGFLLAVIVWLMPSSSGQRIWVIMLLTWLIALGGFSHVIAGSCETWVLLLDGSVSPGWALGGFLFPALFGNVAGGTALFALLAHAQVRREIHH</sequence>
<reference evidence="3 4" key="1">
    <citation type="submission" date="2021-07" db="EMBL/GenBank/DDBJ databases">
        <title>Stakelama flava sp. nov., a novel endophytic bacterium isolated from branch of Kandelia candel.</title>
        <authorList>
            <person name="Tuo L."/>
        </authorList>
    </citation>
    <scope>NUCLEOTIDE SEQUENCE [LARGE SCALE GENOMIC DNA]</scope>
    <source>
        <strain evidence="3 4">CBK3Z-3</strain>
    </source>
</reference>
<keyword evidence="4" id="KW-1185">Reference proteome</keyword>
<evidence type="ECO:0000313" key="4">
    <source>
        <dbReference type="Proteomes" id="UP001197214"/>
    </source>
</evidence>
<comment type="caution">
    <text evidence="3">The sequence shown here is derived from an EMBL/GenBank/DDBJ whole genome shotgun (WGS) entry which is preliminary data.</text>
</comment>
<dbReference type="Proteomes" id="UP001197214">
    <property type="component" value="Unassembled WGS sequence"/>
</dbReference>
<organism evidence="3 4">
    <name type="scientific">Stakelama flava</name>
    <dbReference type="NCBI Taxonomy" id="2860338"/>
    <lineage>
        <taxon>Bacteria</taxon>
        <taxon>Pseudomonadati</taxon>
        <taxon>Pseudomonadota</taxon>
        <taxon>Alphaproteobacteria</taxon>
        <taxon>Sphingomonadales</taxon>
        <taxon>Sphingomonadaceae</taxon>
        <taxon>Stakelama</taxon>
    </lineage>
</organism>
<dbReference type="PANTHER" id="PTHR30520:SF2">
    <property type="entry name" value="INNER MEMBRANE PROTEIN YFDC"/>
    <property type="match status" value="1"/>
</dbReference>
<dbReference type="RefSeq" id="WP_219238607.1">
    <property type="nucleotide sequence ID" value="NZ_JAHWZX010000010.1"/>
</dbReference>
<keyword evidence="2" id="KW-0472">Membrane</keyword>
<evidence type="ECO:0000313" key="3">
    <source>
        <dbReference type="EMBL" id="MBW4331480.1"/>
    </source>
</evidence>
<feature type="transmembrane region" description="Helical" evidence="2">
    <location>
        <begin position="67"/>
        <end position="88"/>
    </location>
</feature>
<proteinExistence type="predicted"/>
<dbReference type="PANTHER" id="PTHR30520">
    <property type="entry name" value="FORMATE TRANSPORTER-RELATED"/>
    <property type="match status" value="1"/>
</dbReference>
<feature type="transmembrane region" description="Helical" evidence="2">
    <location>
        <begin position="192"/>
        <end position="214"/>
    </location>
</feature>
<feature type="transmembrane region" description="Helical" evidence="2">
    <location>
        <begin position="148"/>
        <end position="172"/>
    </location>
</feature>
<accession>A0ABS6XMR1</accession>
<feature type="transmembrane region" description="Helical" evidence="2">
    <location>
        <begin position="221"/>
        <end position="241"/>
    </location>
</feature>
<evidence type="ECO:0000256" key="1">
    <source>
        <dbReference type="SAM" id="MobiDB-lite"/>
    </source>
</evidence>
<name>A0ABS6XMR1_9SPHN</name>
<gene>
    <name evidence="3" type="ORF">KY084_11440</name>
</gene>
<feature type="compositionally biased region" description="Basic and acidic residues" evidence="1">
    <location>
        <begin position="1"/>
        <end position="26"/>
    </location>
</feature>
<keyword evidence="2" id="KW-0812">Transmembrane</keyword>
<keyword evidence="2" id="KW-1133">Transmembrane helix</keyword>
<feature type="transmembrane region" description="Helical" evidence="2">
    <location>
        <begin position="100"/>
        <end position="118"/>
    </location>
</feature>
<dbReference type="Pfam" id="PF01226">
    <property type="entry name" value="Form_Nir_trans"/>
    <property type="match status" value="1"/>
</dbReference>
<protein>
    <submittedName>
        <fullName evidence="3">Formate/nitrite transporter family protein</fullName>
    </submittedName>
</protein>